<feature type="transmembrane region" description="Helical" evidence="1">
    <location>
        <begin position="6"/>
        <end position="25"/>
    </location>
</feature>
<proteinExistence type="predicted"/>
<protein>
    <submittedName>
        <fullName evidence="2">Uncharacterized protein</fullName>
    </submittedName>
</protein>
<dbReference type="EMBL" id="BFAV01000150">
    <property type="protein sequence ID" value="GBF34688.1"/>
    <property type="molecule type" value="Genomic_DNA"/>
</dbReference>
<keyword evidence="3" id="KW-1185">Reference proteome</keyword>
<organism evidence="2 3">
    <name type="scientific">Desulfocucumis palustris</name>
    <dbReference type="NCBI Taxonomy" id="1898651"/>
    <lineage>
        <taxon>Bacteria</taxon>
        <taxon>Bacillati</taxon>
        <taxon>Bacillota</taxon>
        <taxon>Clostridia</taxon>
        <taxon>Eubacteriales</taxon>
        <taxon>Desulfocucumaceae</taxon>
        <taxon>Desulfocucumis</taxon>
    </lineage>
</organism>
<name>A0A2L2XEM9_9FIRM</name>
<comment type="caution">
    <text evidence="2">The sequence shown here is derived from an EMBL/GenBank/DDBJ whole genome shotgun (WGS) entry which is preliminary data.</text>
</comment>
<evidence type="ECO:0000313" key="3">
    <source>
        <dbReference type="Proteomes" id="UP000239549"/>
    </source>
</evidence>
<keyword evidence="1" id="KW-1133">Transmembrane helix</keyword>
<dbReference type="AlphaFoldDB" id="A0A2L2XEM9"/>
<dbReference type="Proteomes" id="UP000239549">
    <property type="component" value="Unassembled WGS sequence"/>
</dbReference>
<evidence type="ECO:0000256" key="1">
    <source>
        <dbReference type="SAM" id="Phobius"/>
    </source>
</evidence>
<gene>
    <name evidence="2" type="ORF">DCCM_3808</name>
</gene>
<sequence length="54" mass="5944">MEQFIFNILSSNLIYCIKLLALIIISHQTAGGKRISFLGFTPVSPLPEISSSHP</sequence>
<keyword evidence="1" id="KW-0472">Membrane</keyword>
<accession>A0A2L2XEM9</accession>
<reference evidence="3" key="1">
    <citation type="submission" date="2018-02" db="EMBL/GenBank/DDBJ databases">
        <title>Genome sequence of Desulfocucumis palustris strain NAW-5.</title>
        <authorList>
            <person name="Watanabe M."/>
            <person name="Kojima H."/>
            <person name="Fukui M."/>
        </authorList>
    </citation>
    <scope>NUCLEOTIDE SEQUENCE [LARGE SCALE GENOMIC DNA]</scope>
    <source>
        <strain evidence="3">NAW-5</strain>
    </source>
</reference>
<keyword evidence="1" id="KW-0812">Transmembrane</keyword>
<evidence type="ECO:0000313" key="2">
    <source>
        <dbReference type="EMBL" id="GBF34688.1"/>
    </source>
</evidence>